<sequence>MGVLGRVAACTGEIPLNTMSIAIKHIRLLCKLFFTFDFSFKFCHLFLIWYSGKFLGQFLNSF</sequence>
<dbReference type="EMBL" id="MRVI01000001">
    <property type="protein sequence ID" value="OOC64049.1"/>
    <property type="molecule type" value="Genomic_DNA"/>
</dbReference>
<dbReference type="Proteomes" id="UP000189059">
    <property type="component" value="Unassembled WGS sequence"/>
</dbReference>
<proteinExistence type="predicted"/>
<keyword evidence="4" id="KW-1185">Reference proteome</keyword>
<reference evidence="3 4" key="2">
    <citation type="submission" date="2016-12" db="EMBL/GenBank/DDBJ databases">
        <title>Genome sequencing and description of Paenibacillus sp. nov. from high altitude lake in the Indian Trans- Himalayas.</title>
        <authorList>
            <person name="Kiran S."/>
            <person name="Swarnkar M.K."/>
            <person name="Rana A."/>
            <person name="Tewari R."/>
            <person name="Gulati A."/>
        </authorList>
    </citation>
    <scope>NUCLEOTIDE SEQUENCE [LARGE SCALE GENOMIC DNA]</scope>
    <source>
        <strain evidence="3 4">IHBB 9951</strain>
    </source>
</reference>
<accession>A0A1B2E189</accession>
<protein>
    <submittedName>
        <fullName evidence="2">Uncharacterized protein</fullName>
    </submittedName>
</protein>
<dbReference type="AlphaFoldDB" id="A0A1B2E189"/>
<evidence type="ECO:0000313" key="2">
    <source>
        <dbReference type="EMBL" id="ANY73766.1"/>
    </source>
</evidence>
<name>A0A1B2E189_9BACL</name>
<reference evidence="2" key="1">
    <citation type="submission" date="2016-08" db="EMBL/GenBank/DDBJ databases">
        <title>Complete Genome Seqeunce of Paenibacillus sp. nov. IHBB 9852 from high altitute lake of Indian trans-Himalayas.</title>
        <authorList>
            <person name="Kiran S."/>
            <person name="Swarnkar M.K."/>
            <person name="Rana A."/>
            <person name="Tewari R."/>
            <person name="Gulati A."/>
        </authorList>
    </citation>
    <scope>NUCLEOTIDE SEQUENCE [LARGE SCALE GENOMIC DNA]</scope>
    <source>
        <strain evidence="2">IHBB 9852</strain>
    </source>
</reference>
<organism evidence="2">
    <name type="scientific">Paenibacillus ihbetae</name>
    <dbReference type="NCBI Taxonomy" id="1870820"/>
    <lineage>
        <taxon>Bacteria</taxon>
        <taxon>Bacillati</taxon>
        <taxon>Bacillota</taxon>
        <taxon>Bacilli</taxon>
        <taxon>Bacillales</taxon>
        <taxon>Paenibacillaceae</taxon>
        <taxon>Paenibacillus</taxon>
    </lineage>
</organism>
<dbReference type="EMBL" id="CP016809">
    <property type="protein sequence ID" value="ANY73766.1"/>
    <property type="molecule type" value="Genomic_DNA"/>
</dbReference>
<evidence type="ECO:0000256" key="1">
    <source>
        <dbReference type="SAM" id="Phobius"/>
    </source>
</evidence>
<keyword evidence="1" id="KW-1133">Transmembrane helix</keyword>
<feature type="transmembrane region" description="Helical" evidence="1">
    <location>
        <begin position="28"/>
        <end position="50"/>
    </location>
</feature>
<evidence type="ECO:0000313" key="4">
    <source>
        <dbReference type="Proteomes" id="UP000189059"/>
    </source>
</evidence>
<dbReference type="KEGG" id="pib:BBD41_14935"/>
<keyword evidence="1" id="KW-0472">Membrane</keyword>
<evidence type="ECO:0000313" key="3">
    <source>
        <dbReference type="EMBL" id="OOC64049.1"/>
    </source>
</evidence>
<gene>
    <name evidence="3" type="ORF">BBD40_20595</name>
    <name evidence="2" type="ORF">BBD41_14935</name>
</gene>
<keyword evidence="1" id="KW-0812">Transmembrane</keyword>